<keyword evidence="6" id="KW-0106">Calcium</keyword>
<dbReference type="Gene3D" id="1.10.418.10">
    <property type="entry name" value="Calponin-like domain"/>
    <property type="match status" value="2"/>
</dbReference>
<dbReference type="Pfam" id="PF08726">
    <property type="entry name" value="EFhand_Ca_insen"/>
    <property type="match status" value="1"/>
</dbReference>
<dbReference type="PROSITE" id="PS50021">
    <property type="entry name" value="CH"/>
    <property type="match status" value="2"/>
</dbReference>
<feature type="domain" description="Calponin-homology (CH)" evidence="9">
    <location>
        <begin position="38"/>
        <end position="142"/>
    </location>
</feature>
<evidence type="ECO:0008006" key="13">
    <source>
        <dbReference type="Google" id="ProtNLM"/>
    </source>
</evidence>
<dbReference type="SUPFAM" id="SSF47473">
    <property type="entry name" value="EF-hand"/>
    <property type="match status" value="1"/>
</dbReference>
<dbReference type="PANTHER" id="PTHR11915">
    <property type="entry name" value="SPECTRIN/FILAMIN RELATED CYTOSKELETAL PROTEIN"/>
    <property type="match status" value="1"/>
</dbReference>
<dbReference type="FunFam" id="1.10.418.10:FF:000005">
    <property type="entry name" value="Actinin alpha 4"/>
    <property type="match status" value="1"/>
</dbReference>
<name>A0A9Q1FJW9_SYNKA</name>
<evidence type="ECO:0000256" key="4">
    <source>
        <dbReference type="ARBA" id="ARBA00022723"/>
    </source>
</evidence>
<keyword evidence="7" id="KW-0009">Actin-binding</keyword>
<sequence length="894" mass="102910">MTQVETTVEYSNGYEEDEYMMQEDDWDRDLLLDPAWEKQQRKTFTAWCNSHLRKAGTQIENIEEDFRNGLKLMLLLEVISGERLPKPDRGKMRFHKIANVNKALDFITSKGVKLVSIGAEEIVDGNVKMTLGMIWTIILRFAIQDISVEETSAKEGLLLWCQRKTAPYRNVNVQNFHVSWKDGLAFCALIHRHRPDLIDYAKLNKDDPLGNLNLALDIAEKHLDIPKMLDAEDIVNTPKPDERAIMTYVSCFYHAFAGAEQAETAANRICKVLGVNQENEKMMEEYEKLASELLEWIRRTTPWLENRVPEKTMSEMQQKLEDFRDYRRLHKPPKVQEKCQLEINFNTLQTKLRISNRPNFMPSEGKMVSDIASAWQGLEQAEKGYEEWLLTEIRRLQRLDHLAEKFRQKASSHEAWTAGKDEILSLKDYESASLTEVRALVRKHEAFESDLAAHQDRVEQIAAIAQELNELDYHDAAAVNERCQKICDLWDQLGTLTQKRRETLERTEKLLETIDQLFLEFAKRAAPFNNWMEGAMEDLQDMFIVHTVEEVQSLISAHEQFKATLPEADGERQAILGIQAEVQKIAQSYSISPDLNNPYSTISILDLSAKWDQVKQLVPQRDGSLQEELARQQSHERLRRQFAAQANLIGPWIQTRMEEIGQSTMEMSDTLEDQMTQLKQLEHIIVNYKPNIDTLEGDHQLIQESLIFDNKHTNYTMEHIRVGWELLLTTIARTINEIETQILTRDAKGISPEQMNEFRSSFKHFDRKKNGAMEADDFRACLISMGYDLGEVEFARIMLLVDPSGTGVVSFQSFIDFMTRETADTDTAEQVVASFRILAADKPYILVEELQRELPAEQAEYCVSRMPPYAGPGAVEGALDYTSFSTALYGESDL</sequence>
<dbReference type="InterPro" id="IPR011992">
    <property type="entry name" value="EF-hand-dom_pair"/>
</dbReference>
<accession>A0A9Q1FJW9</accession>
<feature type="domain" description="EF-hand" evidence="10">
    <location>
        <begin position="753"/>
        <end position="788"/>
    </location>
</feature>
<dbReference type="FunFam" id="1.10.238.10:FF:000004">
    <property type="entry name" value="Actinin alpha 1"/>
    <property type="match status" value="1"/>
</dbReference>
<evidence type="ECO:0000256" key="7">
    <source>
        <dbReference type="ARBA" id="ARBA00023203"/>
    </source>
</evidence>
<proteinExistence type="inferred from homology"/>
<dbReference type="FunFam" id="1.20.58.60:FF:000004">
    <property type="entry name" value="Actinin alpha 1"/>
    <property type="match status" value="1"/>
</dbReference>
<dbReference type="SMART" id="SM00150">
    <property type="entry name" value="SPEC"/>
    <property type="match status" value="3"/>
</dbReference>
<dbReference type="CDD" id="cd00176">
    <property type="entry name" value="SPEC"/>
    <property type="match status" value="1"/>
</dbReference>
<gene>
    <name evidence="11" type="ORF">SKAU_G00167560</name>
</gene>
<evidence type="ECO:0000256" key="1">
    <source>
        <dbReference type="ARBA" id="ARBA00004496"/>
    </source>
</evidence>
<keyword evidence="3" id="KW-0963">Cytoplasm</keyword>
<dbReference type="CDD" id="cd00051">
    <property type="entry name" value="EFh"/>
    <property type="match status" value="1"/>
</dbReference>
<evidence type="ECO:0000256" key="3">
    <source>
        <dbReference type="ARBA" id="ARBA00022490"/>
    </source>
</evidence>
<dbReference type="SUPFAM" id="SSF46966">
    <property type="entry name" value="Spectrin repeat"/>
    <property type="match status" value="4"/>
</dbReference>
<evidence type="ECO:0000259" key="9">
    <source>
        <dbReference type="PROSITE" id="PS50021"/>
    </source>
</evidence>
<dbReference type="PROSITE" id="PS50222">
    <property type="entry name" value="EF_HAND_2"/>
    <property type="match status" value="2"/>
</dbReference>
<dbReference type="FunFam" id="1.10.238.10:FF:000018">
    <property type="entry name" value="Actinin, alpha 1"/>
    <property type="match status" value="1"/>
</dbReference>
<dbReference type="EMBL" id="JAINUF010000005">
    <property type="protein sequence ID" value="KAJ8360231.1"/>
    <property type="molecule type" value="Genomic_DNA"/>
</dbReference>
<dbReference type="FunFam" id="1.20.58.60:FF:000002">
    <property type="entry name" value="Actinin, alpha 1"/>
    <property type="match status" value="1"/>
</dbReference>
<feature type="domain" description="Calponin-homology (CH)" evidence="9">
    <location>
        <begin position="151"/>
        <end position="257"/>
    </location>
</feature>
<dbReference type="SMART" id="SM00033">
    <property type="entry name" value="CH"/>
    <property type="match status" value="2"/>
</dbReference>
<reference evidence="11" key="1">
    <citation type="journal article" date="2023" name="Science">
        <title>Genome structures resolve the early diversification of teleost fishes.</title>
        <authorList>
            <person name="Parey E."/>
            <person name="Louis A."/>
            <person name="Montfort J."/>
            <person name="Bouchez O."/>
            <person name="Roques C."/>
            <person name="Iampietro C."/>
            <person name="Lluch J."/>
            <person name="Castinel A."/>
            <person name="Donnadieu C."/>
            <person name="Desvignes T."/>
            <person name="Floi Bucao C."/>
            <person name="Jouanno E."/>
            <person name="Wen M."/>
            <person name="Mejri S."/>
            <person name="Dirks R."/>
            <person name="Jansen H."/>
            <person name="Henkel C."/>
            <person name="Chen W.J."/>
            <person name="Zahm M."/>
            <person name="Cabau C."/>
            <person name="Klopp C."/>
            <person name="Thompson A.W."/>
            <person name="Robinson-Rechavi M."/>
            <person name="Braasch I."/>
            <person name="Lecointre G."/>
            <person name="Bobe J."/>
            <person name="Postlethwait J.H."/>
            <person name="Berthelot C."/>
            <person name="Roest Crollius H."/>
            <person name="Guiguen Y."/>
        </authorList>
    </citation>
    <scope>NUCLEOTIDE SEQUENCE</scope>
    <source>
        <strain evidence="11">WJC10195</strain>
    </source>
</reference>
<evidence type="ECO:0000256" key="5">
    <source>
        <dbReference type="ARBA" id="ARBA00022737"/>
    </source>
</evidence>
<keyword evidence="12" id="KW-1185">Reference proteome</keyword>
<evidence type="ECO:0000256" key="6">
    <source>
        <dbReference type="ARBA" id="ARBA00022837"/>
    </source>
</evidence>
<evidence type="ECO:0000256" key="2">
    <source>
        <dbReference type="ARBA" id="ARBA00010255"/>
    </source>
</evidence>
<dbReference type="GO" id="GO:0005509">
    <property type="term" value="F:calcium ion binding"/>
    <property type="evidence" value="ECO:0007669"/>
    <property type="project" value="InterPro"/>
</dbReference>
<comment type="similarity">
    <text evidence="2">Belongs to the alpha-actinin family.</text>
</comment>
<keyword evidence="8" id="KW-0175">Coiled coil</keyword>
<evidence type="ECO:0000313" key="12">
    <source>
        <dbReference type="Proteomes" id="UP001152622"/>
    </source>
</evidence>
<feature type="coiled-coil region" evidence="8">
    <location>
        <begin position="272"/>
        <end position="299"/>
    </location>
</feature>
<dbReference type="PROSITE" id="PS00020">
    <property type="entry name" value="ACTININ_2"/>
    <property type="match status" value="1"/>
</dbReference>
<dbReference type="Proteomes" id="UP001152622">
    <property type="component" value="Chromosome 5"/>
</dbReference>
<dbReference type="CDD" id="cd21214">
    <property type="entry name" value="CH_ACTN_rpt1"/>
    <property type="match status" value="1"/>
</dbReference>
<dbReference type="InterPro" id="IPR001715">
    <property type="entry name" value="CH_dom"/>
</dbReference>
<dbReference type="Pfam" id="PF00435">
    <property type="entry name" value="Spectrin"/>
    <property type="match status" value="4"/>
</dbReference>
<dbReference type="Gene3D" id="1.10.238.10">
    <property type="entry name" value="EF-hand"/>
    <property type="match status" value="2"/>
</dbReference>
<dbReference type="InterPro" id="IPR018159">
    <property type="entry name" value="Spectrin/alpha-actinin"/>
</dbReference>
<dbReference type="SUPFAM" id="SSF47576">
    <property type="entry name" value="Calponin-homology domain, CH-domain"/>
    <property type="match status" value="1"/>
</dbReference>
<dbReference type="GO" id="GO:0005737">
    <property type="term" value="C:cytoplasm"/>
    <property type="evidence" value="ECO:0007669"/>
    <property type="project" value="UniProtKB-SubCell"/>
</dbReference>
<dbReference type="FunFam" id="1.10.418.10:FF:000001">
    <property type="entry name" value="Actinin alpha 1"/>
    <property type="match status" value="1"/>
</dbReference>
<comment type="subcellular location">
    <subcellularLocation>
        <location evidence="1">Cytoplasm</location>
    </subcellularLocation>
</comment>
<dbReference type="Pfam" id="PF00307">
    <property type="entry name" value="CH"/>
    <property type="match status" value="2"/>
</dbReference>
<dbReference type="FunFam" id="1.20.58.60:FF:000003">
    <property type="entry name" value="Actinin, alpha 1"/>
    <property type="match status" value="1"/>
</dbReference>
<dbReference type="Gene3D" id="1.20.58.60">
    <property type="match status" value="4"/>
</dbReference>
<comment type="caution">
    <text evidence="11">The sequence shown here is derived from an EMBL/GenBank/DDBJ whole genome shotgun (WGS) entry which is preliminary data.</text>
</comment>
<organism evidence="11 12">
    <name type="scientific">Synaphobranchus kaupii</name>
    <name type="common">Kaup's arrowtooth eel</name>
    <dbReference type="NCBI Taxonomy" id="118154"/>
    <lineage>
        <taxon>Eukaryota</taxon>
        <taxon>Metazoa</taxon>
        <taxon>Chordata</taxon>
        <taxon>Craniata</taxon>
        <taxon>Vertebrata</taxon>
        <taxon>Euteleostomi</taxon>
        <taxon>Actinopterygii</taxon>
        <taxon>Neopterygii</taxon>
        <taxon>Teleostei</taxon>
        <taxon>Anguilliformes</taxon>
        <taxon>Synaphobranchidae</taxon>
        <taxon>Synaphobranchus</taxon>
    </lineage>
</organism>
<protein>
    <recommendedName>
        <fullName evidence="13">Actinin, alpha 2b</fullName>
    </recommendedName>
</protein>
<dbReference type="SMART" id="SM01184">
    <property type="entry name" value="efhand_Ca_insen"/>
    <property type="match status" value="1"/>
</dbReference>
<feature type="domain" description="EF-hand" evidence="10">
    <location>
        <begin position="789"/>
        <end position="824"/>
    </location>
</feature>
<dbReference type="CDD" id="cd21216">
    <property type="entry name" value="CH_ACTN_rpt2"/>
    <property type="match status" value="1"/>
</dbReference>
<dbReference type="GO" id="GO:0003779">
    <property type="term" value="F:actin binding"/>
    <property type="evidence" value="ECO:0007669"/>
    <property type="project" value="UniProtKB-KW"/>
</dbReference>
<dbReference type="AlphaFoldDB" id="A0A9Q1FJW9"/>
<dbReference type="OrthoDB" id="10017054at2759"/>
<dbReference type="FunFam" id="1.20.58.60:FF:000005">
    <property type="entry name" value="Actinin alpha 1"/>
    <property type="match status" value="1"/>
</dbReference>
<dbReference type="InterPro" id="IPR036872">
    <property type="entry name" value="CH_dom_sf"/>
</dbReference>
<dbReference type="InterPro" id="IPR002017">
    <property type="entry name" value="Spectrin_repeat"/>
</dbReference>
<keyword evidence="5" id="KW-0677">Repeat</keyword>
<dbReference type="InterPro" id="IPR002048">
    <property type="entry name" value="EF_hand_dom"/>
</dbReference>
<evidence type="ECO:0000259" key="10">
    <source>
        <dbReference type="PROSITE" id="PS50222"/>
    </source>
</evidence>
<dbReference type="SMART" id="SM00054">
    <property type="entry name" value="EFh"/>
    <property type="match status" value="2"/>
</dbReference>
<dbReference type="InterPro" id="IPR014837">
    <property type="entry name" value="EF-hand_Ca_insen"/>
</dbReference>
<keyword evidence="4" id="KW-0479">Metal-binding</keyword>
<dbReference type="PROSITE" id="PS00019">
    <property type="entry name" value="ACTININ_1"/>
    <property type="match status" value="1"/>
</dbReference>
<evidence type="ECO:0000313" key="11">
    <source>
        <dbReference type="EMBL" id="KAJ8360231.1"/>
    </source>
</evidence>
<evidence type="ECO:0000256" key="8">
    <source>
        <dbReference type="SAM" id="Coils"/>
    </source>
</evidence>
<dbReference type="InterPro" id="IPR001589">
    <property type="entry name" value="Actinin_actin-bd_CS"/>
</dbReference>